<dbReference type="EMBL" id="JAEQND010000008">
    <property type="protein sequence ID" value="MBL0426559.1"/>
    <property type="molecule type" value="Genomic_DNA"/>
</dbReference>
<comment type="caution">
    <text evidence="1">The sequence shown here is derived from an EMBL/GenBank/DDBJ whole genome shotgun (WGS) entry which is preliminary data.</text>
</comment>
<dbReference type="Proteomes" id="UP000622707">
    <property type="component" value="Unassembled WGS sequence"/>
</dbReference>
<reference evidence="1 2" key="1">
    <citation type="journal article" date="2017" name="Int. J. Syst. Evol. Microbiol.">
        <title>Ramlibacter alkalitolerans sp. nov., alkali-tolerant bacterium isolated from soil of ginseng.</title>
        <authorList>
            <person name="Lee D.H."/>
            <person name="Cha C.J."/>
        </authorList>
    </citation>
    <scope>NUCLEOTIDE SEQUENCE [LARGE SCALE GENOMIC DNA]</scope>
    <source>
        <strain evidence="1 2">KACC 19305</strain>
    </source>
</reference>
<accession>A0ABS1JQL4</accession>
<dbReference type="InterPro" id="IPR021866">
    <property type="entry name" value="SpoIIAA-like"/>
</dbReference>
<evidence type="ECO:0000313" key="1">
    <source>
        <dbReference type="EMBL" id="MBL0426559.1"/>
    </source>
</evidence>
<sequence>MSLRFDVEHRDGYSVVRVEGAPSLGQFLSFLHLIAVETTSWNSRRALFDLRGVQTLTSFTEHYAIGEEAARQLSHLHRVASLVEPGRITRASEKTAQRSGMNLVVFTDEAAAIAWLTA</sequence>
<gene>
    <name evidence="1" type="ORF">JI746_15700</name>
</gene>
<proteinExistence type="predicted"/>
<dbReference type="RefSeq" id="WP_201690758.1">
    <property type="nucleotide sequence ID" value="NZ_JAEQND010000008.1"/>
</dbReference>
<keyword evidence="2" id="KW-1185">Reference proteome</keyword>
<dbReference type="Pfam" id="PF11964">
    <property type="entry name" value="SpoIIAA-like"/>
    <property type="match status" value="1"/>
</dbReference>
<evidence type="ECO:0000313" key="2">
    <source>
        <dbReference type="Proteomes" id="UP000622707"/>
    </source>
</evidence>
<organism evidence="1 2">
    <name type="scientific">Ramlibacter alkalitolerans</name>
    <dbReference type="NCBI Taxonomy" id="2039631"/>
    <lineage>
        <taxon>Bacteria</taxon>
        <taxon>Pseudomonadati</taxon>
        <taxon>Pseudomonadota</taxon>
        <taxon>Betaproteobacteria</taxon>
        <taxon>Burkholderiales</taxon>
        <taxon>Comamonadaceae</taxon>
        <taxon>Ramlibacter</taxon>
    </lineage>
</organism>
<protein>
    <recommendedName>
        <fullName evidence="3">STAS/SEC14 domain-containing protein</fullName>
    </recommendedName>
</protein>
<name>A0ABS1JQL4_9BURK</name>
<evidence type="ECO:0008006" key="3">
    <source>
        <dbReference type="Google" id="ProtNLM"/>
    </source>
</evidence>